<sequence>MEEEEIGEVRREMGRVLAQLPGHALVGLVSFREMVWVHDLGFTDCSRVLVFAGDREISLDRVIELMGIHHLPNSKFGMPQPQLVQKQGFILPVSMCEFGLTTALEELIASSNALAGAHPKRATGAVISTALALLEGCSPKYGGRVMVFTSGPAIIGPGLIIETDLSKPIRTHRDIASYQAPLSEKAKIFYKKLAQRFSDRSLVFDLFVCSLDQVGATELRYPIEASGGFMILAESFKSNEFKKCLRLIFKQERDEHLKMNFEASIKVVTTNEVKICGALGPCMSLRVKMDQ</sequence>
<keyword evidence="1" id="KW-0479">Metal-binding</keyword>
<keyword evidence="1" id="KW-0931">ER-Golgi transport</keyword>
<accession>A0AAX6FSX0</accession>
<proteinExistence type="inferred from homology"/>
<organism evidence="3 4">
    <name type="scientific">Iris pallida</name>
    <name type="common">Sweet iris</name>
    <dbReference type="NCBI Taxonomy" id="29817"/>
    <lineage>
        <taxon>Eukaryota</taxon>
        <taxon>Viridiplantae</taxon>
        <taxon>Streptophyta</taxon>
        <taxon>Embryophyta</taxon>
        <taxon>Tracheophyta</taxon>
        <taxon>Spermatophyta</taxon>
        <taxon>Magnoliopsida</taxon>
        <taxon>Liliopsida</taxon>
        <taxon>Asparagales</taxon>
        <taxon>Iridaceae</taxon>
        <taxon>Iridoideae</taxon>
        <taxon>Irideae</taxon>
        <taxon>Iris</taxon>
    </lineage>
</organism>
<dbReference type="InterPro" id="IPR036465">
    <property type="entry name" value="vWFA_dom_sf"/>
</dbReference>
<dbReference type="InterPro" id="IPR006896">
    <property type="entry name" value="Sec23/24_trunk_dom"/>
</dbReference>
<evidence type="ECO:0000313" key="4">
    <source>
        <dbReference type="Proteomes" id="UP001140949"/>
    </source>
</evidence>
<dbReference type="InterPro" id="IPR037364">
    <property type="entry name" value="Sec23"/>
</dbReference>
<dbReference type="PANTHER" id="PTHR11141:SF22">
    <property type="entry name" value="PROTEIN TRANSPORT PROTEIN SEC23 G"/>
    <property type="match status" value="1"/>
</dbReference>
<reference evidence="3" key="2">
    <citation type="submission" date="2023-04" db="EMBL/GenBank/DDBJ databases">
        <authorList>
            <person name="Bruccoleri R.E."/>
            <person name="Oakeley E.J."/>
            <person name="Faust A.-M."/>
            <person name="Dessus-Babus S."/>
            <person name="Altorfer M."/>
            <person name="Burckhardt D."/>
            <person name="Oertli M."/>
            <person name="Naumann U."/>
            <person name="Petersen F."/>
            <person name="Wong J."/>
        </authorList>
    </citation>
    <scope>NUCLEOTIDE SEQUENCE</scope>
    <source>
        <strain evidence="3">GSM-AAB239-AS_SAM_17_03QT</strain>
        <tissue evidence="3">Leaf</tissue>
    </source>
</reference>
<keyword evidence="1" id="KW-0862">Zinc</keyword>
<comment type="caution">
    <text evidence="3">The sequence shown here is derived from an EMBL/GenBank/DDBJ whole genome shotgun (WGS) entry which is preliminary data.</text>
</comment>
<dbReference type="Gene3D" id="3.40.50.410">
    <property type="entry name" value="von Willebrand factor, type A domain"/>
    <property type="match status" value="1"/>
</dbReference>
<dbReference type="AlphaFoldDB" id="A0AAX6FSX0"/>
<dbReference type="FunFam" id="3.40.50.410:FF:000043">
    <property type="entry name" value="Protein transport protein SEC23"/>
    <property type="match status" value="1"/>
</dbReference>
<name>A0AAX6FSX0_IRIPA</name>
<dbReference type="GO" id="GO:0006886">
    <property type="term" value="P:intracellular protein transport"/>
    <property type="evidence" value="ECO:0007669"/>
    <property type="project" value="InterPro"/>
</dbReference>
<dbReference type="EMBL" id="JANAVB010026196">
    <property type="protein sequence ID" value="KAJ6819492.1"/>
    <property type="molecule type" value="Genomic_DNA"/>
</dbReference>
<dbReference type="Proteomes" id="UP001140949">
    <property type="component" value="Unassembled WGS sequence"/>
</dbReference>
<keyword evidence="1" id="KW-0963">Cytoplasm</keyword>
<comment type="function">
    <text evidence="1">Component of the coat protein complex II (COPII) which promotes the formation of transport vesicles from the endoplasmic reticulum (ER). The coat has two main functions, the physical deformation of the endoplasmic reticulum membrane into vesicles and the selection of cargo molecules.</text>
</comment>
<keyword evidence="1" id="KW-0813">Transport</keyword>
<evidence type="ECO:0000313" key="3">
    <source>
        <dbReference type="EMBL" id="KAJ6819492.1"/>
    </source>
</evidence>
<keyword evidence="1" id="KW-0968">Cytoplasmic vesicle</keyword>
<feature type="domain" description="Sec23/Sec24 trunk" evidence="2">
    <location>
        <begin position="2"/>
        <end position="243"/>
    </location>
</feature>
<dbReference type="SUPFAM" id="SSF53300">
    <property type="entry name" value="vWA-like"/>
    <property type="match status" value="1"/>
</dbReference>
<keyword evidence="1" id="KW-0256">Endoplasmic reticulum</keyword>
<dbReference type="GO" id="GO:0005096">
    <property type="term" value="F:GTPase activator activity"/>
    <property type="evidence" value="ECO:0007669"/>
    <property type="project" value="TreeGrafter"/>
</dbReference>
<dbReference type="GO" id="GO:0070971">
    <property type="term" value="C:endoplasmic reticulum exit site"/>
    <property type="evidence" value="ECO:0007669"/>
    <property type="project" value="TreeGrafter"/>
</dbReference>
<comment type="subcellular location">
    <subcellularLocation>
        <location evidence="1">Cytoplasmic vesicle</location>
        <location evidence="1">COPII-coated vesicle membrane</location>
        <topology evidence="1">Peripheral membrane protein</topology>
        <orientation evidence="1">Cytoplasmic side</orientation>
    </subcellularLocation>
    <subcellularLocation>
        <location evidence="1">Endoplasmic reticulum membrane</location>
        <topology evidence="1">Peripheral membrane protein</topology>
        <orientation evidence="1">Cytoplasmic side</orientation>
    </subcellularLocation>
</comment>
<keyword evidence="4" id="KW-1185">Reference proteome</keyword>
<dbReference type="GO" id="GO:0046872">
    <property type="term" value="F:metal ion binding"/>
    <property type="evidence" value="ECO:0007669"/>
    <property type="project" value="UniProtKB-KW"/>
</dbReference>
<reference evidence="3" key="1">
    <citation type="journal article" date="2023" name="GigaByte">
        <title>Genome assembly of the bearded iris, Iris pallida Lam.</title>
        <authorList>
            <person name="Bruccoleri R.E."/>
            <person name="Oakeley E.J."/>
            <person name="Faust A.M.E."/>
            <person name="Altorfer M."/>
            <person name="Dessus-Babus S."/>
            <person name="Burckhardt D."/>
            <person name="Oertli M."/>
            <person name="Naumann U."/>
            <person name="Petersen F."/>
            <person name="Wong J."/>
        </authorList>
    </citation>
    <scope>NUCLEOTIDE SEQUENCE</scope>
    <source>
        <strain evidence="3">GSM-AAB239-AS_SAM_17_03QT</strain>
    </source>
</reference>
<evidence type="ECO:0000256" key="1">
    <source>
        <dbReference type="RuleBase" id="RU365030"/>
    </source>
</evidence>
<dbReference type="Pfam" id="PF04811">
    <property type="entry name" value="Sec23_trunk"/>
    <property type="match status" value="1"/>
</dbReference>
<protein>
    <recommendedName>
        <fullName evidence="1">Protein transport protein SEC23</fullName>
    </recommendedName>
</protein>
<keyword evidence="1" id="KW-0472">Membrane</keyword>
<dbReference type="GO" id="GO:0030127">
    <property type="term" value="C:COPII vesicle coat"/>
    <property type="evidence" value="ECO:0007669"/>
    <property type="project" value="InterPro"/>
</dbReference>
<dbReference type="GO" id="GO:0005789">
    <property type="term" value="C:endoplasmic reticulum membrane"/>
    <property type="evidence" value="ECO:0007669"/>
    <property type="project" value="UniProtKB-SubCell"/>
</dbReference>
<comment type="similarity">
    <text evidence="1">Belongs to the SEC23/SEC24 family. SEC23 subfamily.</text>
</comment>
<keyword evidence="1" id="KW-0653">Protein transport</keyword>
<gene>
    <name evidence="3" type="ORF">M6B38_402425</name>
</gene>
<dbReference type="PANTHER" id="PTHR11141">
    <property type="entry name" value="PROTEIN TRANSPORT PROTEIN SEC23"/>
    <property type="match status" value="1"/>
</dbReference>
<evidence type="ECO:0000259" key="2">
    <source>
        <dbReference type="Pfam" id="PF04811"/>
    </source>
</evidence>
<dbReference type="GO" id="GO:0090110">
    <property type="term" value="P:COPII-coated vesicle cargo loading"/>
    <property type="evidence" value="ECO:0007669"/>
    <property type="project" value="TreeGrafter"/>
</dbReference>